<comment type="caution">
    <text evidence="2">The sequence shown here is derived from an EMBL/GenBank/DDBJ whole genome shotgun (WGS) entry which is preliminary data.</text>
</comment>
<dbReference type="Proteomes" id="UP001595075">
    <property type="component" value="Unassembled WGS sequence"/>
</dbReference>
<evidence type="ECO:0000313" key="2">
    <source>
        <dbReference type="EMBL" id="KAL2071088.1"/>
    </source>
</evidence>
<gene>
    <name evidence="2" type="ORF">VTL71DRAFT_12323</name>
</gene>
<keyword evidence="1" id="KW-0812">Transmembrane</keyword>
<sequence>MSLLPSGILTLIDSTVPEIWLPLSACSVFETTFGLQYDPRTDRYLVNETIHNNLTTMNPPLSFKLGNLAEGGQSINIVLPYKAFDLQASWLIYDNITKYFPLRRALNESQYTLGRRVLQEAYVIADYERSNFSVSQRLFKDANPQNLVAILPPITRVEKPEFKTTTLVAIIISIIIALALFASGIFIFIRIRNKRRQKQAVVDNSSGADDDQFRGSLTAEALHNSQVYEVSNVKPVEMSAIEVVPEMVGTEGDLAHELLTRERLVELSCEHHRR</sequence>
<keyword evidence="1" id="KW-1133">Transmembrane helix</keyword>
<proteinExistence type="predicted"/>
<dbReference type="SUPFAM" id="SSF50630">
    <property type="entry name" value="Acid proteases"/>
    <property type="match status" value="1"/>
</dbReference>
<evidence type="ECO:0000313" key="3">
    <source>
        <dbReference type="Proteomes" id="UP001595075"/>
    </source>
</evidence>
<organism evidence="2 3">
    <name type="scientific">Oculimacula yallundae</name>
    <dbReference type="NCBI Taxonomy" id="86028"/>
    <lineage>
        <taxon>Eukaryota</taxon>
        <taxon>Fungi</taxon>
        <taxon>Dikarya</taxon>
        <taxon>Ascomycota</taxon>
        <taxon>Pezizomycotina</taxon>
        <taxon>Leotiomycetes</taxon>
        <taxon>Helotiales</taxon>
        <taxon>Ploettnerulaceae</taxon>
        <taxon>Oculimacula</taxon>
    </lineage>
</organism>
<evidence type="ECO:0008006" key="4">
    <source>
        <dbReference type="Google" id="ProtNLM"/>
    </source>
</evidence>
<feature type="transmembrane region" description="Helical" evidence="1">
    <location>
        <begin position="167"/>
        <end position="189"/>
    </location>
</feature>
<accession>A0ABR4CM91</accession>
<name>A0ABR4CM91_9HELO</name>
<protein>
    <recommendedName>
        <fullName evidence="4">Peptidase A1 domain-containing protein</fullName>
    </recommendedName>
</protein>
<keyword evidence="3" id="KW-1185">Reference proteome</keyword>
<dbReference type="InterPro" id="IPR021109">
    <property type="entry name" value="Peptidase_aspartic_dom_sf"/>
</dbReference>
<reference evidence="2 3" key="1">
    <citation type="journal article" date="2024" name="Commun. Biol.">
        <title>Comparative genomic analysis of thermophilic fungi reveals convergent evolutionary adaptations and gene losses.</title>
        <authorList>
            <person name="Steindorff A.S."/>
            <person name="Aguilar-Pontes M.V."/>
            <person name="Robinson A.J."/>
            <person name="Andreopoulos B."/>
            <person name="LaButti K."/>
            <person name="Kuo A."/>
            <person name="Mondo S."/>
            <person name="Riley R."/>
            <person name="Otillar R."/>
            <person name="Haridas S."/>
            <person name="Lipzen A."/>
            <person name="Grimwood J."/>
            <person name="Schmutz J."/>
            <person name="Clum A."/>
            <person name="Reid I.D."/>
            <person name="Moisan M.C."/>
            <person name="Butler G."/>
            <person name="Nguyen T.T.M."/>
            <person name="Dewar K."/>
            <person name="Conant G."/>
            <person name="Drula E."/>
            <person name="Henrissat B."/>
            <person name="Hansel C."/>
            <person name="Singer S."/>
            <person name="Hutchinson M.I."/>
            <person name="de Vries R.P."/>
            <person name="Natvig D.O."/>
            <person name="Powell A.J."/>
            <person name="Tsang A."/>
            <person name="Grigoriev I.V."/>
        </authorList>
    </citation>
    <scope>NUCLEOTIDE SEQUENCE [LARGE SCALE GENOMIC DNA]</scope>
    <source>
        <strain evidence="2 3">CBS 494.80</strain>
    </source>
</reference>
<dbReference type="Gene3D" id="2.40.70.10">
    <property type="entry name" value="Acid Proteases"/>
    <property type="match status" value="1"/>
</dbReference>
<keyword evidence="1" id="KW-0472">Membrane</keyword>
<dbReference type="EMBL" id="JAZHXI010000005">
    <property type="protein sequence ID" value="KAL2071088.1"/>
    <property type="molecule type" value="Genomic_DNA"/>
</dbReference>
<evidence type="ECO:0000256" key="1">
    <source>
        <dbReference type="SAM" id="Phobius"/>
    </source>
</evidence>